<evidence type="ECO:0000313" key="2">
    <source>
        <dbReference type="Proteomes" id="UP000005953"/>
    </source>
</evidence>
<proteinExistence type="predicted"/>
<sequence length="232" mass="25981">MSDLSEVLGSLMISLVHARRMADEETAAVAEYYKDHPLLEGMSLPRVRVPELTIDLPVTIDEYIAPKDAAFDTPGNIHKALMSQLKTTLDDEDILSRTGSFQNIFDREVKKKLDRLSEQQKNVQGKVSREAMVRAVDDALQASLAKADIDRELPPEKKQTLTQAIRHRVSSVALKAWPSHSKFKTSAVTSDVKERANHELAVRLNVTLREEGLEWSSGQTRDGAVHSRLMPE</sequence>
<dbReference type="RefSeq" id="WP_008045740.1">
    <property type="nucleotide sequence ID" value="NZ_CH724152.1"/>
</dbReference>
<dbReference type="Proteomes" id="UP000005953">
    <property type="component" value="Unassembled WGS sequence"/>
</dbReference>
<protein>
    <submittedName>
        <fullName evidence="1">Amidase</fullName>
        <ecNumber evidence="1">3.5.1.4</ecNumber>
    </submittedName>
</protein>
<dbReference type="HOGENOM" id="CLU_097414_0_0_6"/>
<accession>A4BCY7</accession>
<reference evidence="1 2" key="1">
    <citation type="submission" date="2006-02" db="EMBL/GenBank/DDBJ databases">
        <authorList>
            <person name="Pinhassi J."/>
            <person name="Pedros-Alio C."/>
            <person name="Ferriera S."/>
            <person name="Johnson J."/>
            <person name="Kravitz S."/>
            <person name="Halpern A."/>
            <person name="Remington K."/>
            <person name="Beeson K."/>
            <person name="Tran B."/>
            <person name="Rogers Y.-H."/>
            <person name="Friedman R."/>
            <person name="Venter J.C."/>
        </authorList>
    </citation>
    <scope>NUCLEOTIDE SEQUENCE [LARGE SCALE GENOMIC DNA]</scope>
    <source>
        <strain evidence="1 2">MED297</strain>
    </source>
</reference>
<dbReference type="GO" id="GO:0004040">
    <property type="term" value="F:amidase activity"/>
    <property type="evidence" value="ECO:0007669"/>
    <property type="project" value="UniProtKB-EC"/>
</dbReference>
<dbReference type="EC" id="3.5.1.4" evidence="1"/>
<keyword evidence="1" id="KW-0378">Hydrolase</keyword>
<gene>
    <name evidence="1" type="ORF">MED297_08271</name>
</gene>
<dbReference type="OrthoDB" id="7067605at2"/>
<dbReference type="EMBL" id="AAOE01000006">
    <property type="protein sequence ID" value="EAR10069.1"/>
    <property type="molecule type" value="Genomic_DNA"/>
</dbReference>
<dbReference type="AlphaFoldDB" id="A4BCY7"/>
<dbReference type="STRING" id="314283.MED297_08271"/>
<organism evidence="1 2">
    <name type="scientific">Reinekea blandensis MED297</name>
    <dbReference type="NCBI Taxonomy" id="314283"/>
    <lineage>
        <taxon>Bacteria</taxon>
        <taxon>Pseudomonadati</taxon>
        <taxon>Pseudomonadota</taxon>
        <taxon>Gammaproteobacteria</taxon>
        <taxon>Oceanospirillales</taxon>
        <taxon>Saccharospirillaceae</taxon>
        <taxon>Reinekea</taxon>
    </lineage>
</organism>
<comment type="caution">
    <text evidence="1">The sequence shown here is derived from an EMBL/GenBank/DDBJ whole genome shotgun (WGS) entry which is preliminary data.</text>
</comment>
<evidence type="ECO:0000313" key="1">
    <source>
        <dbReference type="EMBL" id="EAR10069.1"/>
    </source>
</evidence>
<name>A4BCY7_9GAMM</name>
<keyword evidence="2" id="KW-1185">Reference proteome</keyword>